<dbReference type="InterPro" id="IPR018644">
    <property type="entry name" value="DUF2071"/>
</dbReference>
<reference evidence="1 3" key="1">
    <citation type="submission" date="2020-07" db="EMBL/GenBank/DDBJ databases">
        <authorList>
            <person name="Criscuolo A."/>
        </authorList>
    </citation>
    <scope>NUCLEOTIDE SEQUENCE [LARGE SCALE GENOMIC DNA]</scope>
    <source>
        <strain evidence="1">CIP111751</strain>
    </source>
</reference>
<name>A0A6V7R464_9STAP</name>
<dbReference type="Proteomes" id="UP000545588">
    <property type="component" value="Unassembled WGS sequence"/>
</dbReference>
<reference evidence="2 4" key="2">
    <citation type="submission" date="2020-08" db="EMBL/GenBank/DDBJ databases">
        <title>Genomic Encyclopedia of Type Strains, Phase IV (KMG-IV): sequencing the most valuable type-strain genomes for metagenomic binning, comparative biology and taxonomic classification.</title>
        <authorList>
            <person name="Goeker M."/>
        </authorList>
    </citation>
    <scope>NUCLEOTIDE SEQUENCE [LARGE SCALE GENOMIC DNA]</scope>
    <source>
        <strain evidence="2 4">DSM 22419</strain>
    </source>
</reference>
<dbReference type="InterPro" id="IPR023375">
    <property type="entry name" value="ADC_dom_sf"/>
</dbReference>
<dbReference type="PANTHER" id="PTHR39186:SF1">
    <property type="entry name" value="DUF2071 DOMAIN-CONTAINING PROTEIN"/>
    <property type="match status" value="1"/>
</dbReference>
<proteinExistence type="predicted"/>
<dbReference type="PANTHER" id="PTHR39186">
    <property type="entry name" value="DUF2071 FAMILY PROTEIN"/>
    <property type="match status" value="1"/>
</dbReference>
<accession>A0A6V7R464</accession>
<sequence>MPYIHKFLELNVRTYVKYKNIPGIYFFSLDAAKILPVLGARLGALPYYKAKMKESDINGWTEYYSRRQIKTDEETYFKGRYKQISKPEFPASGTLDYWLFERYYLFNTVNGNIIRVGIHHLPWKPAKAAVTYEKDALNSLLPGTLQGETVKAHYVEVLDVIFWLPELIKVHKKDS</sequence>
<dbReference type="EMBL" id="CAJEWA010000004">
    <property type="protein sequence ID" value="CAD2071702.1"/>
    <property type="molecule type" value="Genomic_DNA"/>
</dbReference>
<evidence type="ECO:0000313" key="4">
    <source>
        <dbReference type="Proteomes" id="UP000545588"/>
    </source>
</evidence>
<dbReference type="RefSeq" id="WP_184283108.1">
    <property type="nucleotide sequence ID" value="NZ_BMCO01000002.1"/>
</dbReference>
<dbReference type="AlphaFoldDB" id="A0A6V7R464"/>
<dbReference type="Pfam" id="PF09844">
    <property type="entry name" value="DUF2071"/>
    <property type="match status" value="1"/>
</dbReference>
<evidence type="ECO:0000313" key="2">
    <source>
        <dbReference type="EMBL" id="MBB6423447.1"/>
    </source>
</evidence>
<evidence type="ECO:0000313" key="1">
    <source>
        <dbReference type="EMBL" id="CAD2071702.1"/>
    </source>
</evidence>
<dbReference type="EMBL" id="JACHFF010000002">
    <property type="protein sequence ID" value="MBB6423447.1"/>
    <property type="molecule type" value="Genomic_DNA"/>
</dbReference>
<protein>
    <submittedName>
        <fullName evidence="2">Uncharacterized protein YqjF (DUF2071 family)</fullName>
    </submittedName>
</protein>
<comment type="caution">
    <text evidence="1">The sequence shown here is derived from an EMBL/GenBank/DDBJ whole genome shotgun (WGS) entry which is preliminary data.</text>
</comment>
<gene>
    <name evidence="2" type="ORF">HNR41_001419</name>
    <name evidence="1" type="ORF">JEOCOQ751_00361</name>
</gene>
<organism evidence="1 3">
    <name type="scientific">Jeotgalicoccus coquinae</name>
    <dbReference type="NCBI Taxonomy" id="709509"/>
    <lineage>
        <taxon>Bacteria</taxon>
        <taxon>Bacillati</taxon>
        <taxon>Bacillota</taxon>
        <taxon>Bacilli</taxon>
        <taxon>Bacillales</taxon>
        <taxon>Staphylococcaceae</taxon>
        <taxon>Jeotgalicoccus</taxon>
    </lineage>
</organism>
<dbReference type="Proteomes" id="UP000534001">
    <property type="component" value="Unassembled WGS sequence"/>
</dbReference>
<keyword evidence="4" id="KW-1185">Reference proteome</keyword>
<dbReference type="SUPFAM" id="SSF160104">
    <property type="entry name" value="Acetoacetate decarboxylase-like"/>
    <property type="match status" value="1"/>
</dbReference>
<evidence type="ECO:0000313" key="3">
    <source>
        <dbReference type="Proteomes" id="UP000534001"/>
    </source>
</evidence>